<comment type="similarity">
    <text evidence="1">Belongs to the leucine-binding protein family.</text>
</comment>
<dbReference type="SUPFAM" id="SSF53822">
    <property type="entry name" value="Periplasmic binding protein-like I"/>
    <property type="match status" value="1"/>
</dbReference>
<dbReference type="EMBL" id="JAENHP010000009">
    <property type="protein sequence ID" value="MBM2619203.1"/>
    <property type="molecule type" value="Genomic_DNA"/>
</dbReference>
<evidence type="ECO:0000313" key="4">
    <source>
        <dbReference type="EMBL" id="MBM2619203.1"/>
    </source>
</evidence>
<organism evidence="4 5">
    <name type="scientific">Paractinoplanes ovalisporus</name>
    <dbReference type="NCBI Taxonomy" id="2810368"/>
    <lineage>
        <taxon>Bacteria</taxon>
        <taxon>Bacillati</taxon>
        <taxon>Actinomycetota</taxon>
        <taxon>Actinomycetes</taxon>
        <taxon>Micromonosporales</taxon>
        <taxon>Micromonosporaceae</taxon>
        <taxon>Paractinoplanes</taxon>
    </lineage>
</organism>
<accession>A0ABS2AHB4</accession>
<reference evidence="4 5" key="1">
    <citation type="submission" date="2021-01" db="EMBL/GenBank/DDBJ databases">
        <title>Actinoplanes sp. nov. LDG1-06 isolated from lichen.</title>
        <authorList>
            <person name="Saeng-In P."/>
            <person name="Phongsopitanun W."/>
            <person name="Kanchanasin P."/>
            <person name="Yuki M."/>
            <person name="Kudo T."/>
            <person name="Ohkuma M."/>
            <person name="Tanasupawat S."/>
        </authorList>
    </citation>
    <scope>NUCLEOTIDE SEQUENCE [LARGE SCALE GENOMIC DNA]</scope>
    <source>
        <strain evidence="4 5">LDG1-06</strain>
    </source>
</reference>
<evidence type="ECO:0000256" key="2">
    <source>
        <dbReference type="ARBA" id="ARBA00022729"/>
    </source>
</evidence>
<dbReference type="InterPro" id="IPR028082">
    <property type="entry name" value="Peripla_BP_I"/>
</dbReference>
<dbReference type="InterPro" id="IPR028081">
    <property type="entry name" value="Leu-bd"/>
</dbReference>
<protein>
    <submittedName>
        <fullName evidence="4">ABC transporter substrate-binding protein</fullName>
    </submittedName>
</protein>
<evidence type="ECO:0000256" key="1">
    <source>
        <dbReference type="ARBA" id="ARBA00010062"/>
    </source>
</evidence>
<evidence type="ECO:0000313" key="5">
    <source>
        <dbReference type="Proteomes" id="UP000632138"/>
    </source>
</evidence>
<dbReference type="PANTHER" id="PTHR30483">
    <property type="entry name" value="LEUCINE-SPECIFIC-BINDING PROTEIN"/>
    <property type="match status" value="1"/>
</dbReference>
<evidence type="ECO:0000259" key="3">
    <source>
        <dbReference type="Pfam" id="PF13458"/>
    </source>
</evidence>
<dbReference type="PANTHER" id="PTHR30483:SF38">
    <property type="entry name" value="BLR7848 PROTEIN"/>
    <property type="match status" value="1"/>
</dbReference>
<dbReference type="InterPro" id="IPR051010">
    <property type="entry name" value="BCAA_transport"/>
</dbReference>
<gene>
    <name evidence="4" type="ORF">JIG36_26985</name>
</gene>
<sequence>MLGNDAFPAPIGGTAVRLPRITAAIAVASMLLAGAAGCTSDDDEADSGAQVVVVAADFNNSSLVDQAYARALQLRIEQINASGQLGDRELRLVTKDNRNDPTVSLRNISTFADDPAVAAVVTGSCDECVVRASKTINDKTVPVIALAASDQVASPVPERQYIFKLNPNSADSSAALVNELVRANARKIAVLYSNDLYGVDANRALGAALENTPGFNVTVARAVKPGSTDITQSVGTLTDTEPDALVVLTPPDLAALAATSARRGGFTKRLLFDAAAASDLFIARDAAAATNSATMVFTQILAIDDVVATTPAKSARKQWFRDYTSRYGSYSGVASFAADAADLIADAVARVGADRPRIREILETSQVDGLSGPIRITPDNHSGLMPQALTLLVARSGRWRLAS</sequence>
<feature type="domain" description="Leucine-binding protein" evidence="3">
    <location>
        <begin position="63"/>
        <end position="386"/>
    </location>
</feature>
<name>A0ABS2AHB4_9ACTN</name>
<keyword evidence="5" id="KW-1185">Reference proteome</keyword>
<dbReference type="Proteomes" id="UP000632138">
    <property type="component" value="Unassembled WGS sequence"/>
</dbReference>
<dbReference type="Gene3D" id="3.40.50.2300">
    <property type="match status" value="2"/>
</dbReference>
<dbReference type="Pfam" id="PF13458">
    <property type="entry name" value="Peripla_BP_6"/>
    <property type="match status" value="1"/>
</dbReference>
<keyword evidence="2" id="KW-0732">Signal</keyword>
<proteinExistence type="inferred from homology"/>
<comment type="caution">
    <text evidence="4">The sequence shown here is derived from an EMBL/GenBank/DDBJ whole genome shotgun (WGS) entry which is preliminary data.</text>
</comment>